<dbReference type="EMBL" id="FOQL01000001">
    <property type="protein sequence ID" value="SFH77371.1"/>
    <property type="molecule type" value="Genomic_DNA"/>
</dbReference>
<evidence type="ECO:0000256" key="3">
    <source>
        <dbReference type="ARBA" id="ARBA00023004"/>
    </source>
</evidence>
<dbReference type="PROSITE" id="PS51007">
    <property type="entry name" value="CYTC"/>
    <property type="match status" value="1"/>
</dbReference>
<evidence type="ECO:0000256" key="1">
    <source>
        <dbReference type="ARBA" id="ARBA00022617"/>
    </source>
</evidence>
<evidence type="ECO:0000256" key="4">
    <source>
        <dbReference type="PROSITE-ProRule" id="PRU00433"/>
    </source>
</evidence>
<dbReference type="Pfam" id="PF07635">
    <property type="entry name" value="PSCyt1"/>
    <property type="match status" value="1"/>
</dbReference>
<dbReference type="PANTHER" id="PTHR35889">
    <property type="entry name" value="CYCLOINULO-OLIGOSACCHARIDE FRUCTANOTRANSFERASE-RELATED"/>
    <property type="match status" value="1"/>
</dbReference>
<evidence type="ECO:0000313" key="8">
    <source>
        <dbReference type="Proteomes" id="UP000243606"/>
    </source>
</evidence>
<feature type="signal peptide" evidence="5">
    <location>
        <begin position="1"/>
        <end position="24"/>
    </location>
</feature>
<evidence type="ECO:0000256" key="5">
    <source>
        <dbReference type="SAM" id="SignalP"/>
    </source>
</evidence>
<sequence>MPTALLPHSLLCWLMLLAINQSHGQTPVTYQNIAPILHSRCVLCHAAPQPPLDLTLDSLEHLLSGSRRGPIVKPGDAEGSELIQRLKGSSLPRMPMTGPPYLSDEQINLFERWVNEGLQPGPTISPAAQPARPGAGEPVNYSHVEPLLTLRCAKCHSTNGLLGSAPEGYILTSYAEVISTADRARVVPGAPEASELVRRIRGQARPRMPHDGPPFLDDEDIALIVAWVQQGARDAQGIPAELPAGSKVRLHGTLGPNWSLDGLPLQVTPATRLDNAPQPDGYVQVRGRIQHDGTLSIERIRPR</sequence>
<dbReference type="SUPFAM" id="SSF46626">
    <property type="entry name" value="Cytochrome c"/>
    <property type="match status" value="1"/>
</dbReference>
<name>A0A1I3CSZ9_9PSED</name>
<dbReference type="InterPro" id="IPR011429">
    <property type="entry name" value="Cyt_c_Planctomycete-type"/>
</dbReference>
<gene>
    <name evidence="7" type="ORF">SAMN05216206_0213</name>
</gene>
<evidence type="ECO:0000259" key="6">
    <source>
        <dbReference type="PROSITE" id="PS51007"/>
    </source>
</evidence>
<proteinExistence type="predicted"/>
<feature type="domain" description="Cytochrome c" evidence="6">
    <location>
        <begin position="131"/>
        <end position="232"/>
    </location>
</feature>
<dbReference type="GO" id="GO:0009055">
    <property type="term" value="F:electron transfer activity"/>
    <property type="evidence" value="ECO:0007669"/>
    <property type="project" value="InterPro"/>
</dbReference>
<evidence type="ECO:0000256" key="2">
    <source>
        <dbReference type="ARBA" id="ARBA00022723"/>
    </source>
</evidence>
<reference evidence="8" key="1">
    <citation type="submission" date="2016-10" db="EMBL/GenBank/DDBJ databases">
        <authorList>
            <person name="Varghese N."/>
            <person name="Submissions S."/>
        </authorList>
    </citation>
    <scope>NUCLEOTIDE SEQUENCE [LARGE SCALE GENOMIC DNA]</scope>
    <source>
        <strain evidence="8">LMG 24016</strain>
    </source>
</reference>
<dbReference type="Gene3D" id="1.10.760.10">
    <property type="entry name" value="Cytochrome c-like domain"/>
    <property type="match status" value="1"/>
</dbReference>
<feature type="chain" id="PRO_5017323229" evidence="5">
    <location>
        <begin position="25"/>
        <end position="303"/>
    </location>
</feature>
<keyword evidence="5" id="KW-0732">Signal</keyword>
<protein>
    <submittedName>
        <fullName evidence="7">Planctomycete cytochrome C</fullName>
    </submittedName>
</protein>
<accession>A0A1I3CSZ9</accession>
<dbReference type="OrthoDB" id="9809746at2"/>
<keyword evidence="2 4" id="KW-0479">Metal-binding</keyword>
<evidence type="ECO:0000313" key="7">
    <source>
        <dbReference type="EMBL" id="SFH77371.1"/>
    </source>
</evidence>
<dbReference type="InterPro" id="IPR036909">
    <property type="entry name" value="Cyt_c-like_dom_sf"/>
</dbReference>
<dbReference type="Pfam" id="PF00034">
    <property type="entry name" value="Cytochrom_C"/>
    <property type="match status" value="1"/>
</dbReference>
<dbReference type="Proteomes" id="UP000243606">
    <property type="component" value="Unassembled WGS sequence"/>
</dbReference>
<keyword evidence="3 4" id="KW-0408">Iron</keyword>
<dbReference type="InterPro" id="IPR009056">
    <property type="entry name" value="Cyt_c-like_dom"/>
</dbReference>
<dbReference type="RefSeq" id="WP_090238346.1">
    <property type="nucleotide sequence ID" value="NZ_CAXBNE010000233.1"/>
</dbReference>
<keyword evidence="1 4" id="KW-0349">Heme</keyword>
<dbReference type="GO" id="GO:0020037">
    <property type="term" value="F:heme binding"/>
    <property type="evidence" value="ECO:0007669"/>
    <property type="project" value="InterPro"/>
</dbReference>
<dbReference type="AlphaFoldDB" id="A0A1I3CSZ9"/>
<organism evidence="7 8">
    <name type="scientific">Pseudomonas guineae</name>
    <dbReference type="NCBI Taxonomy" id="425504"/>
    <lineage>
        <taxon>Bacteria</taxon>
        <taxon>Pseudomonadati</taxon>
        <taxon>Pseudomonadota</taxon>
        <taxon>Gammaproteobacteria</taxon>
        <taxon>Pseudomonadales</taxon>
        <taxon>Pseudomonadaceae</taxon>
        <taxon>Pseudomonas</taxon>
    </lineage>
</organism>
<keyword evidence="8" id="KW-1185">Reference proteome</keyword>
<dbReference type="PANTHER" id="PTHR35889:SF3">
    <property type="entry name" value="F-BOX DOMAIN-CONTAINING PROTEIN"/>
    <property type="match status" value="1"/>
</dbReference>
<dbReference type="GO" id="GO:0046872">
    <property type="term" value="F:metal ion binding"/>
    <property type="evidence" value="ECO:0007669"/>
    <property type="project" value="UniProtKB-KW"/>
</dbReference>